<name>A0A2J6WDR3_9BACT</name>
<dbReference type="Proteomes" id="UP000237040">
    <property type="component" value="Unassembled WGS sequence"/>
</dbReference>
<dbReference type="PANTHER" id="PTHR43553">
    <property type="entry name" value="HEAVY METAL TRANSPORTER"/>
    <property type="match status" value="1"/>
</dbReference>
<protein>
    <submittedName>
        <fullName evidence="10">Energy-coupling factor transporter ATPase</fullName>
    </submittedName>
</protein>
<proteinExistence type="inferred from homology"/>
<dbReference type="InterPro" id="IPR003593">
    <property type="entry name" value="AAA+_ATPase"/>
</dbReference>
<keyword evidence="4" id="KW-1003">Cell membrane</keyword>
<accession>A0A2J6WDR3</accession>
<dbReference type="InterPro" id="IPR003439">
    <property type="entry name" value="ABC_transporter-like_ATP-bd"/>
</dbReference>
<evidence type="ECO:0000313" key="11">
    <source>
        <dbReference type="Proteomes" id="UP000237040"/>
    </source>
</evidence>
<dbReference type="PROSITE" id="PS00211">
    <property type="entry name" value="ABC_TRANSPORTER_1"/>
    <property type="match status" value="1"/>
</dbReference>
<dbReference type="EMBL" id="PNIL01000064">
    <property type="protein sequence ID" value="PMP66780.1"/>
    <property type="molecule type" value="Genomic_DNA"/>
</dbReference>
<dbReference type="SMART" id="SM00382">
    <property type="entry name" value="AAA"/>
    <property type="match status" value="1"/>
</dbReference>
<dbReference type="FunFam" id="3.40.50.300:FF:000224">
    <property type="entry name" value="Energy-coupling factor transporter ATP-binding protein EcfA"/>
    <property type="match status" value="1"/>
</dbReference>
<dbReference type="GO" id="GO:0042626">
    <property type="term" value="F:ATPase-coupled transmembrane transporter activity"/>
    <property type="evidence" value="ECO:0007669"/>
    <property type="project" value="TreeGrafter"/>
</dbReference>
<comment type="caution">
    <text evidence="10">The sequence shown here is derived from an EMBL/GenBank/DDBJ whole genome shotgun (WGS) entry which is preliminary data.</text>
</comment>
<evidence type="ECO:0000256" key="1">
    <source>
        <dbReference type="ARBA" id="ARBA00004236"/>
    </source>
</evidence>
<dbReference type="InterPro" id="IPR027417">
    <property type="entry name" value="P-loop_NTPase"/>
</dbReference>
<dbReference type="RefSeq" id="WP_424586874.1">
    <property type="nucleotide sequence ID" value="NZ_JBNAUB010000019.1"/>
</dbReference>
<dbReference type="Gene3D" id="3.40.50.300">
    <property type="entry name" value="P-loop containing nucleotide triphosphate hydrolases"/>
    <property type="match status" value="1"/>
</dbReference>
<dbReference type="Pfam" id="PF00005">
    <property type="entry name" value="ABC_tran"/>
    <property type="match status" value="1"/>
</dbReference>
<dbReference type="InterPro" id="IPR017871">
    <property type="entry name" value="ABC_transporter-like_CS"/>
</dbReference>
<comment type="similarity">
    <text evidence="2">Belongs to the ABC transporter superfamily.</text>
</comment>
<evidence type="ECO:0000256" key="8">
    <source>
        <dbReference type="ARBA" id="ARBA00023136"/>
    </source>
</evidence>
<keyword evidence="8" id="KW-0472">Membrane</keyword>
<dbReference type="SUPFAM" id="SSF52540">
    <property type="entry name" value="P-loop containing nucleoside triphosphate hydrolases"/>
    <property type="match status" value="1"/>
</dbReference>
<reference evidence="10 11" key="1">
    <citation type="submission" date="2018-01" db="EMBL/GenBank/DDBJ databases">
        <title>Metagenomic assembled genomes from two thermal pools in the Uzon Caldera, Kamchatka, Russia.</title>
        <authorList>
            <person name="Wilkins L."/>
            <person name="Ettinger C."/>
        </authorList>
    </citation>
    <scope>NUCLEOTIDE SEQUENCE [LARGE SCALE GENOMIC DNA]</scope>
    <source>
        <strain evidence="10">ZAV-07</strain>
    </source>
</reference>
<gene>
    <name evidence="10" type="ORF">C0189_04540</name>
</gene>
<keyword evidence="7" id="KW-1278">Translocase</keyword>
<dbReference type="GO" id="GO:0043190">
    <property type="term" value="C:ATP-binding cassette (ABC) transporter complex"/>
    <property type="evidence" value="ECO:0007669"/>
    <property type="project" value="TreeGrafter"/>
</dbReference>
<evidence type="ECO:0000256" key="7">
    <source>
        <dbReference type="ARBA" id="ARBA00022967"/>
    </source>
</evidence>
<dbReference type="InterPro" id="IPR015856">
    <property type="entry name" value="ABC_transpr_CbiO/EcfA_su"/>
</dbReference>
<evidence type="ECO:0000256" key="2">
    <source>
        <dbReference type="ARBA" id="ARBA00005417"/>
    </source>
</evidence>
<dbReference type="PROSITE" id="PS50893">
    <property type="entry name" value="ABC_TRANSPORTER_2"/>
    <property type="match status" value="1"/>
</dbReference>
<evidence type="ECO:0000256" key="6">
    <source>
        <dbReference type="ARBA" id="ARBA00022840"/>
    </source>
</evidence>
<evidence type="ECO:0000256" key="5">
    <source>
        <dbReference type="ARBA" id="ARBA00022741"/>
    </source>
</evidence>
<organism evidence="10 11">
    <name type="scientific">Caldisericum exile</name>
    <dbReference type="NCBI Taxonomy" id="693075"/>
    <lineage>
        <taxon>Bacteria</taxon>
        <taxon>Pseudomonadati</taxon>
        <taxon>Caldisericota/Cryosericota group</taxon>
        <taxon>Caldisericota</taxon>
        <taxon>Caldisericia</taxon>
        <taxon>Caldisericales</taxon>
        <taxon>Caldisericaceae</taxon>
        <taxon>Caldisericum</taxon>
    </lineage>
</organism>
<dbReference type="PANTHER" id="PTHR43553:SF24">
    <property type="entry name" value="ENERGY-COUPLING FACTOR TRANSPORTER ATP-BINDING PROTEIN ECFA1"/>
    <property type="match status" value="1"/>
</dbReference>
<dbReference type="GO" id="GO:0005524">
    <property type="term" value="F:ATP binding"/>
    <property type="evidence" value="ECO:0007669"/>
    <property type="project" value="UniProtKB-KW"/>
</dbReference>
<feature type="domain" description="ABC transporter" evidence="9">
    <location>
        <begin position="2"/>
        <end position="234"/>
    </location>
</feature>
<keyword evidence="5" id="KW-0547">Nucleotide-binding</keyword>
<keyword evidence="3" id="KW-0813">Transport</keyword>
<dbReference type="GO" id="GO:0016887">
    <property type="term" value="F:ATP hydrolysis activity"/>
    <property type="evidence" value="ECO:0007669"/>
    <property type="project" value="InterPro"/>
</dbReference>
<evidence type="ECO:0000313" key="10">
    <source>
        <dbReference type="EMBL" id="PMP66780.1"/>
    </source>
</evidence>
<sequence length="268" mass="29875">MLEFQNVSFSYNGDNWVLKDISFSLKQGEFVSIIGSNGSGKSTIARLANGLLLSQKGDVLLNGSSLKDKDINRLAKFKVGVIFQNPDNQFVGITVEDDLAFGLENMGLDRNIIQSKIMEISEKLGIKSFLHFPPSLLSGGEKQKVALASVLVLEPDYVVFDEVTSLLDPINRKMILNTILEINRNRGVLYITHHPEETVFSNRIIVLNNGFIVRTGTPYEIFSDVDFLSSVNVSNLHEAILSKKLLEKGLIERFSLNLDEIVDQLCLN</sequence>
<comment type="subcellular location">
    <subcellularLocation>
        <location evidence="1">Cell membrane</location>
    </subcellularLocation>
</comment>
<keyword evidence="6" id="KW-0067">ATP-binding</keyword>
<dbReference type="InterPro" id="IPR050095">
    <property type="entry name" value="ECF_ABC_transporter_ATP-bd"/>
</dbReference>
<dbReference type="CDD" id="cd03225">
    <property type="entry name" value="ABC_cobalt_CbiO_domain1"/>
    <property type="match status" value="1"/>
</dbReference>
<evidence type="ECO:0000256" key="4">
    <source>
        <dbReference type="ARBA" id="ARBA00022475"/>
    </source>
</evidence>
<evidence type="ECO:0000256" key="3">
    <source>
        <dbReference type="ARBA" id="ARBA00022448"/>
    </source>
</evidence>
<dbReference type="AlphaFoldDB" id="A0A2J6WDR3"/>
<evidence type="ECO:0000259" key="9">
    <source>
        <dbReference type="PROSITE" id="PS50893"/>
    </source>
</evidence>